<protein>
    <submittedName>
        <fullName evidence="1">Uncharacterized protein</fullName>
    </submittedName>
</protein>
<organism evidence="1">
    <name type="scientific">viral metagenome</name>
    <dbReference type="NCBI Taxonomy" id="1070528"/>
    <lineage>
        <taxon>unclassified sequences</taxon>
        <taxon>metagenomes</taxon>
        <taxon>organismal metagenomes</taxon>
    </lineage>
</organism>
<evidence type="ECO:0000313" key="1">
    <source>
        <dbReference type="EMBL" id="QHT07303.1"/>
    </source>
</evidence>
<dbReference type="AlphaFoldDB" id="A0A6C0CSP7"/>
<proteinExistence type="predicted"/>
<accession>A0A6C0CSP7</accession>
<reference evidence="1" key="1">
    <citation type="journal article" date="2020" name="Nature">
        <title>Giant virus diversity and host interactions through global metagenomics.</title>
        <authorList>
            <person name="Schulz F."/>
            <person name="Roux S."/>
            <person name="Paez-Espino D."/>
            <person name="Jungbluth S."/>
            <person name="Walsh D.A."/>
            <person name="Denef V.J."/>
            <person name="McMahon K.D."/>
            <person name="Konstantinidis K.T."/>
            <person name="Eloe-Fadrosh E.A."/>
            <person name="Kyrpides N.C."/>
            <person name="Woyke T."/>
        </authorList>
    </citation>
    <scope>NUCLEOTIDE SEQUENCE</scope>
    <source>
        <strain evidence="1">GVMAG-M-3300021963-12</strain>
    </source>
</reference>
<sequence>MDLEDYSDLNGNTMEIDDDCEGHQRYLRLHAIVVELKSSPFYRETSWYDEHYGLLHMYSEHFTNGFSSIHPYITDNTFRWKCLKLDEYIGKLMREYETSRWFNLHNYMVFNKTVIEVVDYITEMDRKTEKEVDSLCDMFKNI</sequence>
<dbReference type="EMBL" id="MN739481">
    <property type="protein sequence ID" value="QHT07303.1"/>
    <property type="molecule type" value="Genomic_DNA"/>
</dbReference>
<name>A0A6C0CSP7_9ZZZZ</name>